<dbReference type="EMBL" id="BMGY01000006">
    <property type="protein sequence ID" value="GGH82167.1"/>
    <property type="molecule type" value="Genomic_DNA"/>
</dbReference>
<organism evidence="1 2">
    <name type="scientific">Hymenobacter frigidus</name>
    <dbReference type="NCBI Taxonomy" id="1524095"/>
    <lineage>
        <taxon>Bacteria</taxon>
        <taxon>Pseudomonadati</taxon>
        <taxon>Bacteroidota</taxon>
        <taxon>Cytophagia</taxon>
        <taxon>Cytophagales</taxon>
        <taxon>Hymenobacteraceae</taxon>
        <taxon>Hymenobacter</taxon>
    </lineage>
</organism>
<gene>
    <name evidence="1" type="ORF">GCM10011495_09990</name>
</gene>
<evidence type="ECO:0000313" key="1">
    <source>
        <dbReference type="EMBL" id="GGH82167.1"/>
    </source>
</evidence>
<dbReference type="Proteomes" id="UP000637774">
    <property type="component" value="Unassembled WGS sequence"/>
</dbReference>
<protein>
    <recommendedName>
        <fullName evidence="3">DUF4369 domain-containing protein</fullName>
    </recommendedName>
</protein>
<name>A0ABQ2A0P7_9BACT</name>
<proteinExistence type="predicted"/>
<sequence>MVPPVYISRPFYLIAMRCPYVSPVFFLLALLLTGARARAQSAATGQEGAAGISNLRDLTSGMPAVLPHGLGEGTVGSPYADTRWLPAQLRLTNNLLLVPIALKYDVLGHRLLMRSPGRATDSLQLDDARVTGFVLTEPASGLAPARLRQFRRFVEAPLDRERPDYVEVLHAGRYTLLKHYTKILKVAGQPEAYSTGPRSDVIEDYLDYYLRTPEAKLLPVKLSLRALQAAAPALAGLLKSAAHNPKTEADWVAVLNAVDPEPSK</sequence>
<accession>A0ABQ2A0P7</accession>
<keyword evidence="2" id="KW-1185">Reference proteome</keyword>
<reference evidence="2" key="1">
    <citation type="journal article" date="2019" name="Int. J. Syst. Evol. Microbiol.">
        <title>The Global Catalogue of Microorganisms (GCM) 10K type strain sequencing project: providing services to taxonomists for standard genome sequencing and annotation.</title>
        <authorList>
            <consortium name="The Broad Institute Genomics Platform"/>
            <consortium name="The Broad Institute Genome Sequencing Center for Infectious Disease"/>
            <person name="Wu L."/>
            <person name="Ma J."/>
        </authorList>
    </citation>
    <scope>NUCLEOTIDE SEQUENCE [LARGE SCALE GENOMIC DNA]</scope>
    <source>
        <strain evidence="2">CGMCC 1.14966</strain>
    </source>
</reference>
<evidence type="ECO:0000313" key="2">
    <source>
        <dbReference type="Proteomes" id="UP000637774"/>
    </source>
</evidence>
<comment type="caution">
    <text evidence="1">The sequence shown here is derived from an EMBL/GenBank/DDBJ whole genome shotgun (WGS) entry which is preliminary data.</text>
</comment>
<evidence type="ECO:0008006" key="3">
    <source>
        <dbReference type="Google" id="ProtNLM"/>
    </source>
</evidence>